<dbReference type="OrthoDB" id="3786493at2"/>
<proteinExistence type="predicted"/>
<dbReference type="EMBL" id="AP022583">
    <property type="protein sequence ID" value="BBY07062.1"/>
    <property type="molecule type" value="Genomic_DNA"/>
</dbReference>
<name>A0A7I7PEU7_9MYCO</name>
<dbReference type="Pfam" id="PF08808">
    <property type="entry name" value="RES"/>
    <property type="match status" value="1"/>
</dbReference>
<evidence type="ECO:0000313" key="3">
    <source>
        <dbReference type="Proteomes" id="UP000466894"/>
    </source>
</evidence>
<dbReference type="AlphaFoldDB" id="A0A7I7PEU7"/>
<gene>
    <name evidence="2" type="ORF">MNVI_23800</name>
</gene>
<dbReference type="SMART" id="SM00953">
    <property type="entry name" value="RES"/>
    <property type="match status" value="1"/>
</dbReference>
<evidence type="ECO:0000259" key="1">
    <source>
        <dbReference type="SMART" id="SM00953"/>
    </source>
</evidence>
<accession>A0A7I7PEU7</accession>
<dbReference type="KEGG" id="mnv:MNVI_23800"/>
<reference evidence="2 3" key="1">
    <citation type="journal article" date="2019" name="Emerg. Microbes Infect.">
        <title>Comprehensive subspecies identification of 175 nontuberculous mycobacteria species based on 7547 genomic profiles.</title>
        <authorList>
            <person name="Matsumoto Y."/>
            <person name="Kinjo T."/>
            <person name="Motooka D."/>
            <person name="Nabeya D."/>
            <person name="Jung N."/>
            <person name="Uechi K."/>
            <person name="Horii T."/>
            <person name="Iida T."/>
            <person name="Fujita J."/>
            <person name="Nakamura S."/>
        </authorList>
    </citation>
    <scope>NUCLEOTIDE SEQUENCE [LARGE SCALE GENOMIC DNA]</scope>
    <source>
        <strain evidence="2 3">JCM 16367</strain>
    </source>
</reference>
<organism evidence="2 3">
    <name type="scientific">Mycobacterium noviomagense</name>
    <dbReference type="NCBI Taxonomy" id="459858"/>
    <lineage>
        <taxon>Bacteria</taxon>
        <taxon>Bacillati</taxon>
        <taxon>Actinomycetota</taxon>
        <taxon>Actinomycetes</taxon>
        <taxon>Mycobacteriales</taxon>
        <taxon>Mycobacteriaceae</taxon>
        <taxon>Mycobacterium</taxon>
    </lineage>
</organism>
<sequence>MVKGPPSPFKPTIDILRKGHLLYRVFTASRAATEFNPGVGAPTRFGFFGDPVLPIMYAADTEEAAIAETLLHDIPVEGGVLPFDKYSTKALARLEVTRDLRLAVLHGMALRRLKVSPEDVTSSPASTYPTTVVWAEAAHGIGVDGMVWVSRLCNDTKAYVFFGDRCAEKGGAFAQDLSYARIFASAADQIWLIDHCAPLHVDVLLEPS</sequence>
<dbReference type="Proteomes" id="UP000466894">
    <property type="component" value="Chromosome"/>
</dbReference>
<feature type="domain" description="RES" evidence="1">
    <location>
        <begin position="35"/>
        <end position="174"/>
    </location>
</feature>
<evidence type="ECO:0000313" key="2">
    <source>
        <dbReference type="EMBL" id="BBY07062.1"/>
    </source>
</evidence>
<protein>
    <recommendedName>
        <fullName evidence="1">RES domain-containing protein</fullName>
    </recommendedName>
</protein>
<dbReference type="InterPro" id="IPR014914">
    <property type="entry name" value="RES_dom"/>
</dbReference>